<comment type="caution">
    <text evidence="1">The sequence shown here is derived from an EMBL/GenBank/DDBJ whole genome shotgun (WGS) entry which is preliminary data.</text>
</comment>
<protein>
    <submittedName>
        <fullName evidence="1">PF07600 family protein</fullName>
    </submittedName>
</protein>
<sequence length="224" mass="26564">MPFRRNLLYFFHSIDFFPLRRFFPQLGRTVLGMGKIFFDTDQKIQSKLLESKTETETILFPESYLKTLTLEQKKALPKRILPLLKRYQKFLASQRRINRKAGKILYQKNRGKMIRMNMRIDCKTWALLGVISATHGVSRCFMVNYLLWLDDSKVGDSIDKALNVGCPPFHSSYSYVWHLDLAQNRIIKSLRFHPNPILVSSERKRWLKIPSKTNEAKFFRILRF</sequence>
<dbReference type="Pfam" id="PF07600">
    <property type="entry name" value="DUF1564"/>
    <property type="match status" value="1"/>
</dbReference>
<dbReference type="Proteomes" id="UP000012092">
    <property type="component" value="Unassembled WGS sequence"/>
</dbReference>
<proteinExistence type="predicted"/>
<reference evidence="1 2" key="1">
    <citation type="submission" date="2013-01" db="EMBL/GenBank/DDBJ databases">
        <authorList>
            <person name="Harkins D.M."/>
            <person name="Durkin A.S."/>
            <person name="Brinkac L.M."/>
            <person name="Haft D.H."/>
            <person name="Selengut J.D."/>
            <person name="Sanka R."/>
            <person name="DePew J."/>
            <person name="Purushe J."/>
            <person name="Picardeau M."/>
            <person name="Werts C."/>
            <person name="Goarant C."/>
            <person name="Vinetz J.M."/>
            <person name="Sutton G.G."/>
            <person name="Nierman W.C."/>
            <person name="Fouts D.E."/>
        </authorList>
    </citation>
    <scope>NUCLEOTIDE SEQUENCE [LARGE SCALE GENOMIC DNA]</scope>
    <source>
        <strain evidence="1 2">Verdun HP</strain>
    </source>
</reference>
<evidence type="ECO:0000313" key="1">
    <source>
        <dbReference type="EMBL" id="EMO07063.1"/>
    </source>
</evidence>
<dbReference type="AlphaFoldDB" id="M6S268"/>
<gene>
    <name evidence="1" type="ORF">LEP1GSC116_3879</name>
</gene>
<name>M6S268_LEPIR</name>
<organism evidence="1 2">
    <name type="scientific">Leptospira interrogans serovar Icterohaemorrhagiae str. Verdun HP</name>
    <dbReference type="NCBI Taxonomy" id="1049910"/>
    <lineage>
        <taxon>Bacteria</taxon>
        <taxon>Pseudomonadati</taxon>
        <taxon>Spirochaetota</taxon>
        <taxon>Spirochaetia</taxon>
        <taxon>Leptospirales</taxon>
        <taxon>Leptospiraceae</taxon>
        <taxon>Leptospira</taxon>
    </lineage>
</organism>
<accession>M6S268</accession>
<dbReference type="InterPro" id="IPR011458">
    <property type="entry name" value="DUF1564"/>
</dbReference>
<dbReference type="EMBL" id="AHNZ02000103">
    <property type="protein sequence ID" value="EMO07063.1"/>
    <property type="molecule type" value="Genomic_DNA"/>
</dbReference>
<evidence type="ECO:0000313" key="2">
    <source>
        <dbReference type="Proteomes" id="UP000012092"/>
    </source>
</evidence>